<keyword evidence="7" id="KW-0001">2Fe-2S</keyword>
<dbReference type="HOGENOM" id="CLU_026244_1_2_1"/>
<evidence type="ECO:0000256" key="3">
    <source>
        <dbReference type="ARBA" id="ARBA00004866"/>
    </source>
</evidence>
<dbReference type="Pfam" id="PF00848">
    <property type="entry name" value="Ring_hydroxyl_A"/>
    <property type="match status" value="1"/>
</dbReference>
<dbReference type="PRINTS" id="PR00090">
    <property type="entry name" value="RNGDIOXGNASE"/>
</dbReference>
<evidence type="ECO:0000256" key="9">
    <source>
        <dbReference type="ARBA" id="ARBA00023002"/>
    </source>
</evidence>
<evidence type="ECO:0000256" key="12">
    <source>
        <dbReference type="ARBA" id="ARBA00049097"/>
    </source>
</evidence>
<dbReference type="Proteomes" id="UP000053328">
    <property type="component" value="Unassembled WGS sequence"/>
</dbReference>
<gene>
    <name evidence="14" type="ORF">PV08_00149</name>
</gene>
<evidence type="ECO:0000256" key="8">
    <source>
        <dbReference type="ARBA" id="ARBA00022723"/>
    </source>
</evidence>
<accession>A0A0D1YWC8</accession>
<dbReference type="GO" id="GO:0005506">
    <property type="term" value="F:iron ion binding"/>
    <property type="evidence" value="ECO:0007669"/>
    <property type="project" value="InterPro"/>
</dbReference>
<dbReference type="PANTHER" id="PTHR43756:SF5">
    <property type="entry name" value="CHOLINE MONOOXYGENASE, CHLOROPLASTIC"/>
    <property type="match status" value="1"/>
</dbReference>
<dbReference type="PANTHER" id="PTHR43756">
    <property type="entry name" value="CHOLINE MONOOXYGENASE, CHLOROPLASTIC"/>
    <property type="match status" value="1"/>
</dbReference>
<comment type="catalytic activity">
    <reaction evidence="12">
        <text>choline + 2 reduced [2Fe-2S]-[ferredoxin] + O2 + 2 H(+) = betaine aldehyde hydrate + 2 oxidized [2Fe-2S]-[ferredoxin] + H2O</text>
        <dbReference type="Rhea" id="RHEA:17769"/>
        <dbReference type="Rhea" id="RHEA-COMP:10000"/>
        <dbReference type="Rhea" id="RHEA-COMP:10001"/>
        <dbReference type="ChEBI" id="CHEBI:15354"/>
        <dbReference type="ChEBI" id="CHEBI:15377"/>
        <dbReference type="ChEBI" id="CHEBI:15378"/>
        <dbReference type="ChEBI" id="CHEBI:15379"/>
        <dbReference type="ChEBI" id="CHEBI:15870"/>
        <dbReference type="ChEBI" id="CHEBI:33737"/>
        <dbReference type="ChEBI" id="CHEBI:33738"/>
        <dbReference type="EC" id="1.14.15.7"/>
    </reaction>
</comment>
<organism evidence="14 15">
    <name type="scientific">Exophiala spinifera</name>
    <dbReference type="NCBI Taxonomy" id="91928"/>
    <lineage>
        <taxon>Eukaryota</taxon>
        <taxon>Fungi</taxon>
        <taxon>Dikarya</taxon>
        <taxon>Ascomycota</taxon>
        <taxon>Pezizomycotina</taxon>
        <taxon>Eurotiomycetes</taxon>
        <taxon>Chaetothyriomycetidae</taxon>
        <taxon>Chaetothyriales</taxon>
        <taxon>Herpotrichiellaceae</taxon>
        <taxon>Exophiala</taxon>
    </lineage>
</organism>
<dbReference type="SUPFAM" id="SSF50022">
    <property type="entry name" value="ISP domain"/>
    <property type="match status" value="1"/>
</dbReference>
<keyword evidence="15" id="KW-1185">Reference proteome</keyword>
<evidence type="ECO:0000256" key="1">
    <source>
        <dbReference type="ARBA" id="ARBA00001962"/>
    </source>
</evidence>
<evidence type="ECO:0000256" key="11">
    <source>
        <dbReference type="ARBA" id="ARBA00023014"/>
    </source>
</evidence>
<dbReference type="Gene3D" id="3.90.380.10">
    <property type="entry name" value="Naphthalene 1,2-dioxygenase Alpha Subunit, Chain A, domain 1"/>
    <property type="match status" value="1"/>
</dbReference>
<feature type="domain" description="Rieske" evidence="13">
    <location>
        <begin position="63"/>
        <end position="174"/>
    </location>
</feature>
<dbReference type="STRING" id="91928.A0A0D1YWC8"/>
<keyword evidence="10" id="KW-0408">Iron</keyword>
<dbReference type="CDD" id="cd03469">
    <property type="entry name" value="Rieske_RO_Alpha_N"/>
    <property type="match status" value="1"/>
</dbReference>
<dbReference type="UniPathway" id="UPA00529">
    <property type="reaction ID" value="UER00430"/>
</dbReference>
<dbReference type="Pfam" id="PF00355">
    <property type="entry name" value="Rieske"/>
    <property type="match status" value="1"/>
</dbReference>
<dbReference type="RefSeq" id="XP_016239792.1">
    <property type="nucleotide sequence ID" value="XM_016374516.1"/>
</dbReference>
<dbReference type="InterPro" id="IPR015879">
    <property type="entry name" value="Ring_hydroxy_dOase_asu_C_dom"/>
</dbReference>
<name>A0A0D1YWC8_9EURO</name>
<dbReference type="GO" id="GO:0019285">
    <property type="term" value="P:glycine betaine biosynthetic process from choline"/>
    <property type="evidence" value="ECO:0007669"/>
    <property type="project" value="UniProtKB-UniPathway"/>
</dbReference>
<dbReference type="EMBL" id="KN847492">
    <property type="protein sequence ID" value="KIW19576.1"/>
    <property type="molecule type" value="Genomic_DNA"/>
</dbReference>
<evidence type="ECO:0000256" key="7">
    <source>
        <dbReference type="ARBA" id="ARBA00022714"/>
    </source>
</evidence>
<evidence type="ECO:0000256" key="5">
    <source>
        <dbReference type="ARBA" id="ARBA00012763"/>
    </source>
</evidence>
<evidence type="ECO:0000259" key="13">
    <source>
        <dbReference type="PROSITE" id="PS51296"/>
    </source>
</evidence>
<dbReference type="VEuPathDB" id="FungiDB:PV08_00149"/>
<keyword evidence="11" id="KW-0411">Iron-sulfur</keyword>
<sequence length="456" mass="51276">MSSTRTRVNGGTNGPLARVHEIHVERLAKKSISTDLNVSVPAAFYQSQSIYQLERRAIFSRRWFLVSHKARYRNTGDFVQYEMAGFNFVVVKNKEGTLVGFHNVCRHRAFPVVRETQGTARIFSCKYHGWSYDLNGKLTKAPRFTPESVPAFDASAIHLFPVHVHVDRNGFVYVNLDASPTPAVSWETQYGDLDRQDVLVHSGIDWDKVEYDFTWTKDGAFNWKVMQDNYNECYHCLTAHPDVAKTTDLNTYHVSPAESHKTYIAHFSEPKASLLAEAAGTFDSTRFDGRSATHVFPGGHFSPNPGTGFMHLMRSVPTSATTTRQEYDVYRLNTPRATAESYERMARFYRKVVDEDFELCEQVQKNLERGVFEAGMLHPFHEEGVLAFQGMLLGVLNEHVKLEGDAGRELCAAKPAPTAPQRGTNGSDVAALANGAHQPCAALLDCHTAKLKHVEW</sequence>
<evidence type="ECO:0000256" key="6">
    <source>
        <dbReference type="ARBA" id="ARBA00014931"/>
    </source>
</evidence>
<keyword evidence="8" id="KW-0479">Metal-binding</keyword>
<dbReference type="GO" id="GO:0019133">
    <property type="term" value="F:choline monooxygenase activity"/>
    <property type="evidence" value="ECO:0007669"/>
    <property type="project" value="UniProtKB-EC"/>
</dbReference>
<comment type="cofactor">
    <cofactor evidence="1">
        <name>Fe cation</name>
        <dbReference type="ChEBI" id="CHEBI:24875"/>
    </cofactor>
</comment>
<proteinExistence type="inferred from homology"/>
<dbReference type="InterPro" id="IPR001663">
    <property type="entry name" value="Rng_hydr_dOase-A"/>
</dbReference>
<dbReference type="EC" id="1.14.15.7" evidence="5"/>
<reference evidence="14 15" key="1">
    <citation type="submission" date="2015-01" db="EMBL/GenBank/DDBJ databases">
        <title>The Genome Sequence of Exophiala spinifera CBS89968.</title>
        <authorList>
            <consortium name="The Broad Institute Genomics Platform"/>
            <person name="Cuomo C."/>
            <person name="de Hoog S."/>
            <person name="Gorbushina A."/>
            <person name="Stielow B."/>
            <person name="Teixiera M."/>
            <person name="Abouelleil A."/>
            <person name="Chapman S.B."/>
            <person name="Priest M."/>
            <person name="Young S.K."/>
            <person name="Wortman J."/>
            <person name="Nusbaum C."/>
            <person name="Birren B."/>
        </authorList>
    </citation>
    <scope>NUCLEOTIDE SEQUENCE [LARGE SCALE GENOMIC DNA]</scope>
    <source>
        <strain evidence="14 15">CBS 89968</strain>
    </source>
</reference>
<keyword evidence="9" id="KW-0560">Oxidoreductase</keyword>
<dbReference type="GO" id="GO:0051537">
    <property type="term" value="F:2 iron, 2 sulfur cluster binding"/>
    <property type="evidence" value="ECO:0007669"/>
    <property type="project" value="UniProtKB-KW"/>
</dbReference>
<dbReference type="Gene3D" id="2.102.10.10">
    <property type="entry name" value="Rieske [2Fe-2S] iron-sulphur domain"/>
    <property type="match status" value="1"/>
</dbReference>
<dbReference type="PROSITE" id="PS51296">
    <property type="entry name" value="RIESKE"/>
    <property type="match status" value="1"/>
</dbReference>
<dbReference type="OrthoDB" id="426882at2759"/>
<comment type="function">
    <text evidence="2">Catalyzes the first step of the osmoprotectant glycine betaine synthesis.</text>
</comment>
<evidence type="ECO:0000256" key="4">
    <source>
        <dbReference type="ARBA" id="ARBA00010848"/>
    </source>
</evidence>
<dbReference type="InterPro" id="IPR036922">
    <property type="entry name" value="Rieske_2Fe-2S_sf"/>
</dbReference>
<evidence type="ECO:0000256" key="2">
    <source>
        <dbReference type="ARBA" id="ARBA00002149"/>
    </source>
</evidence>
<evidence type="ECO:0000313" key="14">
    <source>
        <dbReference type="EMBL" id="KIW19576.1"/>
    </source>
</evidence>
<evidence type="ECO:0000256" key="10">
    <source>
        <dbReference type="ARBA" id="ARBA00023004"/>
    </source>
</evidence>
<dbReference type="SUPFAM" id="SSF55961">
    <property type="entry name" value="Bet v1-like"/>
    <property type="match status" value="1"/>
</dbReference>
<comment type="similarity">
    <text evidence="4">Belongs to the choline monooxygenase family.</text>
</comment>
<dbReference type="GeneID" id="27327232"/>
<comment type="pathway">
    <text evidence="3">Amine and polyamine biosynthesis; betaine biosynthesis via choline pathway; betaine aldehyde from choline (monooxygenase route): step 1/1.</text>
</comment>
<dbReference type="CDD" id="cd00680">
    <property type="entry name" value="RHO_alpha_C"/>
    <property type="match status" value="1"/>
</dbReference>
<evidence type="ECO:0000313" key="15">
    <source>
        <dbReference type="Proteomes" id="UP000053328"/>
    </source>
</evidence>
<dbReference type="InterPro" id="IPR017941">
    <property type="entry name" value="Rieske_2Fe-2S"/>
</dbReference>
<dbReference type="AlphaFoldDB" id="A0A0D1YWC8"/>
<protein>
    <recommendedName>
        <fullName evidence="6">Choline monooxygenase, chloroplastic</fullName>
        <ecNumber evidence="5">1.14.15.7</ecNumber>
    </recommendedName>
</protein>